<feature type="region of interest" description="Disordered" evidence="1">
    <location>
        <begin position="150"/>
        <end position="190"/>
    </location>
</feature>
<accession>A0A1G6PRC2</accession>
<feature type="compositionally biased region" description="Basic and acidic residues" evidence="1">
    <location>
        <begin position="155"/>
        <end position="170"/>
    </location>
</feature>
<dbReference type="Pfam" id="PF06224">
    <property type="entry name" value="AlkZ-like"/>
    <property type="match status" value="1"/>
</dbReference>
<name>A0A1G6PRC2_9BACL</name>
<keyword evidence="3" id="KW-1185">Reference proteome</keyword>
<evidence type="ECO:0000313" key="3">
    <source>
        <dbReference type="Proteomes" id="UP000199387"/>
    </source>
</evidence>
<gene>
    <name evidence="2" type="ORF">SAMN04488112_11777</name>
</gene>
<dbReference type="AlphaFoldDB" id="A0A1G6PRC2"/>
<dbReference type="EMBL" id="FMZA01000017">
    <property type="protein sequence ID" value="SDC81907.1"/>
    <property type="molecule type" value="Genomic_DNA"/>
</dbReference>
<sequence>MIQVAGRKGSERYFDLTEQVVPDMVWRRAKEIDPTKAKEALLEKYMRAYRVFEPSDSRFGWLCLSVAERRQAISGSLERGDGVQLAIEGICRSYFILAEDLDSLRSHVPRSNRECTPEENPIRFLHLWTTCWATGTDRRPVQLPLPMGNLCTDKQTAHADPGRRSVDRPGRSPTGQKTRAAHHPLVAAGT</sequence>
<proteinExistence type="predicted"/>
<dbReference type="InterPro" id="IPR009351">
    <property type="entry name" value="AlkZ-like"/>
</dbReference>
<evidence type="ECO:0000313" key="2">
    <source>
        <dbReference type="EMBL" id="SDC81907.1"/>
    </source>
</evidence>
<dbReference type="GO" id="GO:0003677">
    <property type="term" value="F:DNA binding"/>
    <property type="evidence" value="ECO:0007669"/>
    <property type="project" value="UniProtKB-KW"/>
</dbReference>
<keyword evidence="2" id="KW-0238">DNA-binding</keyword>
<evidence type="ECO:0000256" key="1">
    <source>
        <dbReference type="SAM" id="MobiDB-lite"/>
    </source>
</evidence>
<dbReference type="Proteomes" id="UP000199387">
    <property type="component" value="Unassembled WGS sequence"/>
</dbReference>
<dbReference type="OrthoDB" id="9787207at2"/>
<organism evidence="2 3">
    <name type="scientific">Melghirimyces thermohalophilus</name>
    <dbReference type="NCBI Taxonomy" id="1236220"/>
    <lineage>
        <taxon>Bacteria</taxon>
        <taxon>Bacillati</taxon>
        <taxon>Bacillota</taxon>
        <taxon>Bacilli</taxon>
        <taxon>Bacillales</taxon>
        <taxon>Thermoactinomycetaceae</taxon>
        <taxon>Melghirimyces</taxon>
    </lineage>
</organism>
<protein>
    <submittedName>
        <fullName evidence="2">Winged helix DNA-binding domain-containing protein</fullName>
    </submittedName>
</protein>
<reference evidence="2 3" key="1">
    <citation type="submission" date="2016-10" db="EMBL/GenBank/DDBJ databases">
        <authorList>
            <person name="de Groot N.N."/>
        </authorList>
    </citation>
    <scope>NUCLEOTIDE SEQUENCE [LARGE SCALE GENOMIC DNA]</scope>
    <source>
        <strain evidence="2 3">DSM 45514</strain>
    </source>
</reference>